<organism evidence="6">
    <name type="scientific">hydrothermal vent metagenome</name>
    <dbReference type="NCBI Taxonomy" id="652676"/>
    <lineage>
        <taxon>unclassified sequences</taxon>
        <taxon>metagenomes</taxon>
        <taxon>ecological metagenomes</taxon>
    </lineage>
</organism>
<proteinExistence type="predicted"/>
<evidence type="ECO:0000259" key="5">
    <source>
        <dbReference type="PROSITE" id="PS50887"/>
    </source>
</evidence>
<dbReference type="InterPro" id="IPR043128">
    <property type="entry name" value="Rev_trsase/Diguanyl_cyclase"/>
</dbReference>
<dbReference type="Gene3D" id="3.30.70.270">
    <property type="match status" value="1"/>
</dbReference>
<dbReference type="SUPFAM" id="SSF55073">
    <property type="entry name" value="Nucleotide cyclase"/>
    <property type="match status" value="1"/>
</dbReference>
<dbReference type="PROSITE" id="PS50883">
    <property type="entry name" value="EAL"/>
    <property type="match status" value="1"/>
</dbReference>
<feature type="transmembrane region" description="Helical" evidence="1">
    <location>
        <begin position="50"/>
        <end position="70"/>
    </location>
</feature>
<feature type="transmembrane region" description="Helical" evidence="1">
    <location>
        <begin position="12"/>
        <end position="38"/>
    </location>
</feature>
<dbReference type="InterPro" id="IPR000014">
    <property type="entry name" value="PAS"/>
</dbReference>
<dbReference type="Pfam" id="PF08448">
    <property type="entry name" value="PAS_4"/>
    <property type="match status" value="1"/>
</dbReference>
<dbReference type="SMART" id="SM00267">
    <property type="entry name" value="GGDEF"/>
    <property type="match status" value="1"/>
</dbReference>
<dbReference type="FunFam" id="3.30.70.270:FF:000001">
    <property type="entry name" value="Diguanylate cyclase domain protein"/>
    <property type="match status" value="1"/>
</dbReference>
<dbReference type="InterPro" id="IPR013656">
    <property type="entry name" value="PAS_4"/>
</dbReference>
<dbReference type="CDD" id="cd01949">
    <property type="entry name" value="GGDEF"/>
    <property type="match status" value="1"/>
</dbReference>
<evidence type="ECO:0000256" key="1">
    <source>
        <dbReference type="SAM" id="Phobius"/>
    </source>
</evidence>
<feature type="transmembrane region" description="Helical" evidence="1">
    <location>
        <begin position="101"/>
        <end position="120"/>
    </location>
</feature>
<dbReference type="InterPro" id="IPR029787">
    <property type="entry name" value="Nucleotide_cyclase"/>
</dbReference>
<dbReference type="NCBIfam" id="TIGR00229">
    <property type="entry name" value="sensory_box"/>
    <property type="match status" value="2"/>
</dbReference>
<keyword evidence="1" id="KW-1133">Transmembrane helix</keyword>
<dbReference type="InterPro" id="IPR000160">
    <property type="entry name" value="GGDEF_dom"/>
</dbReference>
<keyword evidence="1" id="KW-0812">Transmembrane</keyword>
<dbReference type="InterPro" id="IPR013767">
    <property type="entry name" value="PAS_fold"/>
</dbReference>
<accession>A0A3B0YXV1</accession>
<dbReference type="CDD" id="cd00130">
    <property type="entry name" value="PAS"/>
    <property type="match status" value="2"/>
</dbReference>
<dbReference type="PROSITE" id="PS50887">
    <property type="entry name" value="GGDEF"/>
    <property type="match status" value="1"/>
</dbReference>
<protein>
    <submittedName>
        <fullName evidence="6">Diguanylate cyclase/phosphodiesterase (GGDEF &amp; EAL domains) with PAS/PAC sensor(S)</fullName>
    </submittedName>
</protein>
<dbReference type="InterPro" id="IPR001633">
    <property type="entry name" value="EAL_dom"/>
</dbReference>
<dbReference type="NCBIfam" id="TIGR00254">
    <property type="entry name" value="GGDEF"/>
    <property type="match status" value="1"/>
</dbReference>
<sequence>MLTHLHQIKREFTTLIVFTFLITPVINLWAASVLGLITLSEIVIIAQQKYYLLFSGAMLLLILVHFWKFLDPIVRWAEYDRNNQDAPIQLYKRLRIFTEHYWGFFVFYACITPLLINLILMQTLVGKGLGHSVSFISLQLLVSYLIALPAYLFTLDKLGQLVRFLGLQQIYHGLKSRLFQVGAVVPLICMGLLAAYHFKITNEIDPIGGTLLVLMLIVVMTATFMSVRSLKTSLLPVQEFLGRSGASTHADLAKLKPCSTDEIGYLMQSISGVFKRFADQQSHMHAVVDNAAEGIIVIDSKGIIETFNQAAEKLFGHTAHEARGKLMTRMLPGLFDLSHNVQIKIGEQELEGLQRNGRRRSMSVRVSEVWLSDKLMYTCLVADITDRKAAQIKQKNAEARYRDLVETAHDLVWSMDAEGHWTYLNKAAFTIYGREPIEMIGMNISEFRDPDYAAQESIAFQEILRGKELFQFETVHLDTAGHAHYLSFNAKAQCDVLGNVQKITGTARDISEKKAFEKQLTYQAEHDVLTGLFNRRYFQKELERVTARMTRSAGSCGLLYIDLDQFKYVNDTLGHAAGDKLLVEISKMLLPHVREGELLSRFGGDEFTLLLYNISAENLSMGADKFRKLFEDYRFLHEGNSINVTCSIGATLIDSQTNNADDAMAHADLACHIAKSRGRNCINIYDKKEGNENGMAADMGWAARVREMLDKGKFLQVYQPIVSVKTGLIHDYEVLIRMPCDDGQIVLPGGFLPAAERFGLIQHIDRWVVEHSIRNLHKQHQKGNKCRFAINLSGHAFEDRALLPTIRQLLKETNVDPSAITFEITESAAIKNLNRAVKLIEDLREIGCQFSLDDFGSGFNSFTYLKHLPVDIIKIDGSFVKGVTESSVDFAMVTAINQVAHALNKKTVAEYVENRETLFALREIGVDFVQGNYLGKPEKHLMTSERLPDSCTLLSA</sequence>
<dbReference type="CDD" id="cd01948">
    <property type="entry name" value="EAL"/>
    <property type="match status" value="1"/>
</dbReference>
<dbReference type="Gene3D" id="3.20.20.450">
    <property type="entry name" value="EAL domain"/>
    <property type="match status" value="1"/>
</dbReference>
<feature type="domain" description="EAL" evidence="4">
    <location>
        <begin position="698"/>
        <end position="951"/>
    </location>
</feature>
<feature type="domain" description="GGDEF" evidence="5">
    <location>
        <begin position="554"/>
        <end position="687"/>
    </location>
</feature>
<dbReference type="SMART" id="SM00052">
    <property type="entry name" value="EAL"/>
    <property type="match status" value="1"/>
</dbReference>
<evidence type="ECO:0000259" key="4">
    <source>
        <dbReference type="PROSITE" id="PS50883"/>
    </source>
</evidence>
<dbReference type="InterPro" id="IPR035965">
    <property type="entry name" value="PAS-like_dom_sf"/>
</dbReference>
<feature type="transmembrane region" description="Helical" evidence="1">
    <location>
        <begin position="178"/>
        <end position="198"/>
    </location>
</feature>
<dbReference type="Pfam" id="PF00989">
    <property type="entry name" value="PAS"/>
    <property type="match status" value="1"/>
</dbReference>
<dbReference type="PANTHER" id="PTHR44757:SF4">
    <property type="entry name" value="DIGUANYLATE CYCLASE DGCE-RELATED"/>
    <property type="match status" value="1"/>
</dbReference>
<dbReference type="AlphaFoldDB" id="A0A3B0YXV1"/>
<dbReference type="InterPro" id="IPR000700">
    <property type="entry name" value="PAS-assoc_C"/>
</dbReference>
<dbReference type="InterPro" id="IPR035919">
    <property type="entry name" value="EAL_sf"/>
</dbReference>
<keyword evidence="1" id="KW-0472">Membrane</keyword>
<dbReference type="Pfam" id="PF00990">
    <property type="entry name" value="GGDEF"/>
    <property type="match status" value="1"/>
</dbReference>
<feature type="domain" description="PAC" evidence="3">
    <location>
        <begin position="470"/>
        <end position="522"/>
    </location>
</feature>
<dbReference type="InterPro" id="IPR052155">
    <property type="entry name" value="Biofilm_reg_signaling"/>
</dbReference>
<dbReference type="SMART" id="SM00091">
    <property type="entry name" value="PAS"/>
    <property type="match status" value="2"/>
</dbReference>
<dbReference type="EMBL" id="UOFL01000041">
    <property type="protein sequence ID" value="VAW73226.1"/>
    <property type="molecule type" value="Genomic_DNA"/>
</dbReference>
<dbReference type="SUPFAM" id="SSF55785">
    <property type="entry name" value="PYP-like sensor domain (PAS domain)"/>
    <property type="match status" value="2"/>
</dbReference>
<feature type="transmembrane region" description="Helical" evidence="1">
    <location>
        <begin position="210"/>
        <end position="227"/>
    </location>
</feature>
<dbReference type="Pfam" id="PF00563">
    <property type="entry name" value="EAL"/>
    <property type="match status" value="1"/>
</dbReference>
<dbReference type="PANTHER" id="PTHR44757">
    <property type="entry name" value="DIGUANYLATE CYCLASE DGCP"/>
    <property type="match status" value="1"/>
</dbReference>
<dbReference type="PROSITE" id="PS50113">
    <property type="entry name" value="PAC"/>
    <property type="match status" value="1"/>
</dbReference>
<dbReference type="SUPFAM" id="SSF141868">
    <property type="entry name" value="EAL domain-like"/>
    <property type="match status" value="1"/>
</dbReference>
<feature type="domain" description="PAS" evidence="2">
    <location>
        <begin position="280"/>
        <end position="339"/>
    </location>
</feature>
<reference evidence="6" key="1">
    <citation type="submission" date="2018-06" db="EMBL/GenBank/DDBJ databases">
        <authorList>
            <person name="Zhirakovskaya E."/>
        </authorList>
    </citation>
    <scope>NUCLEOTIDE SEQUENCE</scope>
</reference>
<dbReference type="PROSITE" id="PS50112">
    <property type="entry name" value="PAS"/>
    <property type="match status" value="2"/>
</dbReference>
<evidence type="ECO:0000259" key="3">
    <source>
        <dbReference type="PROSITE" id="PS50113"/>
    </source>
</evidence>
<name>A0A3B0YXV1_9ZZZZ</name>
<dbReference type="GO" id="GO:0006355">
    <property type="term" value="P:regulation of DNA-templated transcription"/>
    <property type="evidence" value="ECO:0007669"/>
    <property type="project" value="InterPro"/>
</dbReference>
<feature type="domain" description="PAS" evidence="2">
    <location>
        <begin position="397"/>
        <end position="467"/>
    </location>
</feature>
<dbReference type="Gene3D" id="3.30.450.20">
    <property type="entry name" value="PAS domain"/>
    <property type="match status" value="2"/>
</dbReference>
<gene>
    <name evidence="6" type="ORF">MNBD_GAMMA12-564</name>
</gene>
<feature type="transmembrane region" description="Helical" evidence="1">
    <location>
        <begin position="132"/>
        <end position="153"/>
    </location>
</feature>
<evidence type="ECO:0000313" key="6">
    <source>
        <dbReference type="EMBL" id="VAW73226.1"/>
    </source>
</evidence>
<evidence type="ECO:0000259" key="2">
    <source>
        <dbReference type="PROSITE" id="PS50112"/>
    </source>
</evidence>